<dbReference type="OrthoDB" id="5412996at2759"/>
<sequence length="69" mass="8204">MREPRLTKHFWSNYVAQKPFDIDDLFGTDLKEDSIGVESLDEKHDLGEDFVFLLSMNEARDEKREEIWA</sequence>
<keyword evidence="2" id="KW-1185">Reference proteome</keyword>
<dbReference type="Proteomes" id="UP000799766">
    <property type="component" value="Unassembled WGS sequence"/>
</dbReference>
<evidence type="ECO:0000313" key="1">
    <source>
        <dbReference type="EMBL" id="KAF2461772.1"/>
    </source>
</evidence>
<gene>
    <name evidence="1" type="ORF">BDY21DRAFT_367970</name>
</gene>
<accession>A0A6A6PD89</accession>
<dbReference type="EMBL" id="MU001670">
    <property type="protein sequence ID" value="KAF2461772.1"/>
    <property type="molecule type" value="Genomic_DNA"/>
</dbReference>
<reference evidence="1" key="1">
    <citation type="journal article" date="2020" name="Stud. Mycol.">
        <title>101 Dothideomycetes genomes: a test case for predicting lifestyles and emergence of pathogens.</title>
        <authorList>
            <person name="Haridas S."/>
            <person name="Albert R."/>
            <person name="Binder M."/>
            <person name="Bloem J."/>
            <person name="Labutti K."/>
            <person name="Salamov A."/>
            <person name="Andreopoulos B."/>
            <person name="Baker S."/>
            <person name="Barry K."/>
            <person name="Bills G."/>
            <person name="Bluhm B."/>
            <person name="Cannon C."/>
            <person name="Castanera R."/>
            <person name="Culley D."/>
            <person name="Daum C."/>
            <person name="Ezra D."/>
            <person name="Gonzalez J."/>
            <person name="Henrissat B."/>
            <person name="Kuo A."/>
            <person name="Liang C."/>
            <person name="Lipzen A."/>
            <person name="Lutzoni F."/>
            <person name="Magnuson J."/>
            <person name="Mondo S."/>
            <person name="Nolan M."/>
            <person name="Ohm R."/>
            <person name="Pangilinan J."/>
            <person name="Park H.-J."/>
            <person name="Ramirez L."/>
            <person name="Alfaro M."/>
            <person name="Sun H."/>
            <person name="Tritt A."/>
            <person name="Yoshinaga Y."/>
            <person name="Zwiers L.-H."/>
            <person name="Turgeon B."/>
            <person name="Goodwin S."/>
            <person name="Spatafora J."/>
            <person name="Crous P."/>
            <person name="Grigoriev I."/>
        </authorList>
    </citation>
    <scope>NUCLEOTIDE SEQUENCE</scope>
    <source>
        <strain evidence="1">ATCC 16933</strain>
    </source>
</reference>
<dbReference type="AlphaFoldDB" id="A0A6A6PD89"/>
<organism evidence="1 2">
    <name type="scientific">Lineolata rhizophorae</name>
    <dbReference type="NCBI Taxonomy" id="578093"/>
    <lineage>
        <taxon>Eukaryota</taxon>
        <taxon>Fungi</taxon>
        <taxon>Dikarya</taxon>
        <taxon>Ascomycota</taxon>
        <taxon>Pezizomycotina</taxon>
        <taxon>Dothideomycetes</taxon>
        <taxon>Dothideomycetes incertae sedis</taxon>
        <taxon>Lineolatales</taxon>
        <taxon>Lineolataceae</taxon>
        <taxon>Lineolata</taxon>
    </lineage>
</organism>
<evidence type="ECO:0000313" key="2">
    <source>
        <dbReference type="Proteomes" id="UP000799766"/>
    </source>
</evidence>
<proteinExistence type="predicted"/>
<protein>
    <submittedName>
        <fullName evidence="1">Uncharacterized protein</fullName>
    </submittedName>
</protein>
<name>A0A6A6PD89_9PEZI</name>